<dbReference type="Proteomes" id="UP000054270">
    <property type="component" value="Unassembled WGS sequence"/>
</dbReference>
<evidence type="ECO:0000313" key="2">
    <source>
        <dbReference type="Proteomes" id="UP000054270"/>
    </source>
</evidence>
<dbReference type="AlphaFoldDB" id="A0A0D2MCX5"/>
<proteinExistence type="predicted"/>
<sequence length="167" mass="18483">PMAAPPECVLSFAPMRETIRKNPSLFPIRTPINVSQFESSLVDHPNRLFVISVVDGLRNGFWPWCDPKKTILPYTLDAEEYLRDPARLEFALSQCAKEVNVGRFTEIPALLPGMMSVPCGVVPKGKDGKSFRLVVDHSAGPMSRNAWIDKSKVSVKLDGIAEFGEAL</sequence>
<gene>
    <name evidence="1" type="ORF">HYPSUDRAFT_117565</name>
</gene>
<dbReference type="OrthoDB" id="3254233at2759"/>
<dbReference type="EMBL" id="KN817559">
    <property type="protein sequence ID" value="KJA21358.1"/>
    <property type="molecule type" value="Genomic_DNA"/>
</dbReference>
<organism evidence="1 2">
    <name type="scientific">Hypholoma sublateritium (strain FD-334 SS-4)</name>
    <dbReference type="NCBI Taxonomy" id="945553"/>
    <lineage>
        <taxon>Eukaryota</taxon>
        <taxon>Fungi</taxon>
        <taxon>Dikarya</taxon>
        <taxon>Basidiomycota</taxon>
        <taxon>Agaricomycotina</taxon>
        <taxon>Agaricomycetes</taxon>
        <taxon>Agaricomycetidae</taxon>
        <taxon>Agaricales</taxon>
        <taxon>Agaricineae</taxon>
        <taxon>Strophariaceae</taxon>
        <taxon>Hypholoma</taxon>
    </lineage>
</organism>
<name>A0A0D2MCX5_HYPSF</name>
<protein>
    <submittedName>
        <fullName evidence="1">Uncharacterized protein</fullName>
    </submittedName>
</protein>
<dbReference type="STRING" id="945553.A0A0D2MCX5"/>
<accession>A0A0D2MCX5</accession>
<dbReference type="OMA" id="NAWIDKS"/>
<reference evidence="2" key="1">
    <citation type="submission" date="2014-04" db="EMBL/GenBank/DDBJ databases">
        <title>Evolutionary Origins and Diversification of the Mycorrhizal Mutualists.</title>
        <authorList>
            <consortium name="DOE Joint Genome Institute"/>
            <consortium name="Mycorrhizal Genomics Consortium"/>
            <person name="Kohler A."/>
            <person name="Kuo A."/>
            <person name="Nagy L.G."/>
            <person name="Floudas D."/>
            <person name="Copeland A."/>
            <person name="Barry K.W."/>
            <person name="Cichocki N."/>
            <person name="Veneault-Fourrey C."/>
            <person name="LaButti K."/>
            <person name="Lindquist E.A."/>
            <person name="Lipzen A."/>
            <person name="Lundell T."/>
            <person name="Morin E."/>
            <person name="Murat C."/>
            <person name="Riley R."/>
            <person name="Ohm R."/>
            <person name="Sun H."/>
            <person name="Tunlid A."/>
            <person name="Henrissat B."/>
            <person name="Grigoriev I.V."/>
            <person name="Hibbett D.S."/>
            <person name="Martin F."/>
        </authorList>
    </citation>
    <scope>NUCLEOTIDE SEQUENCE [LARGE SCALE GENOMIC DNA]</scope>
    <source>
        <strain evidence="2">FD-334 SS-4</strain>
    </source>
</reference>
<feature type="non-terminal residue" evidence="1">
    <location>
        <position position="167"/>
    </location>
</feature>
<keyword evidence="2" id="KW-1185">Reference proteome</keyword>
<feature type="non-terminal residue" evidence="1">
    <location>
        <position position="1"/>
    </location>
</feature>
<evidence type="ECO:0000313" key="1">
    <source>
        <dbReference type="EMBL" id="KJA21358.1"/>
    </source>
</evidence>